<dbReference type="EMBL" id="HBIB01038000">
    <property type="protein sequence ID" value="CAE0262457.1"/>
    <property type="molecule type" value="Transcribed_RNA"/>
</dbReference>
<accession>A0A7S3GD30</accession>
<feature type="region of interest" description="Disordered" evidence="1">
    <location>
        <begin position="1"/>
        <end position="58"/>
    </location>
</feature>
<gene>
    <name evidence="2" type="ORF">PBIL07802_LOCUS24752</name>
</gene>
<evidence type="ECO:0000313" key="2">
    <source>
        <dbReference type="EMBL" id="CAE0262457.1"/>
    </source>
</evidence>
<reference evidence="2" key="1">
    <citation type="submission" date="2021-01" db="EMBL/GenBank/DDBJ databases">
        <authorList>
            <person name="Corre E."/>
            <person name="Pelletier E."/>
            <person name="Niang G."/>
            <person name="Scheremetjew M."/>
            <person name="Finn R."/>
            <person name="Kale V."/>
            <person name="Holt S."/>
            <person name="Cochrane G."/>
            <person name="Meng A."/>
            <person name="Brown T."/>
            <person name="Cohen L."/>
        </authorList>
    </citation>
    <scope>NUCLEOTIDE SEQUENCE</scope>
    <source>
        <strain evidence="2">NIES-2562</strain>
    </source>
</reference>
<dbReference type="AlphaFoldDB" id="A0A7S3GD30"/>
<name>A0A7S3GD30_9EUKA</name>
<proteinExistence type="predicted"/>
<protein>
    <submittedName>
        <fullName evidence="2">Uncharacterized protein</fullName>
    </submittedName>
</protein>
<organism evidence="2">
    <name type="scientific">Palpitomonas bilix</name>
    <dbReference type="NCBI Taxonomy" id="652834"/>
    <lineage>
        <taxon>Eukaryota</taxon>
        <taxon>Eukaryota incertae sedis</taxon>
    </lineage>
</organism>
<evidence type="ECO:0000256" key="1">
    <source>
        <dbReference type="SAM" id="MobiDB-lite"/>
    </source>
</evidence>
<feature type="compositionally biased region" description="Polar residues" evidence="1">
    <location>
        <begin position="32"/>
        <end position="52"/>
    </location>
</feature>
<feature type="compositionally biased region" description="Low complexity" evidence="1">
    <location>
        <begin position="1"/>
        <end position="13"/>
    </location>
</feature>
<sequence>MGAEGSGSSETASVNKSSKKSKHTGSTTSKTARASSPTSTLYEDTSQASITTDRTKWKKKGEKELAFEGIVHNYLMRVASFLTEVGISSTKTTKKRKRARCNE</sequence>